<dbReference type="AlphaFoldDB" id="A0A562TB80"/>
<dbReference type="InterPro" id="IPR050404">
    <property type="entry name" value="Heme-degrading_MO"/>
</dbReference>
<dbReference type="Gene3D" id="3.30.70.100">
    <property type="match status" value="1"/>
</dbReference>
<accession>A0A562TB80</accession>
<dbReference type="PROSITE" id="PS51725">
    <property type="entry name" value="ABM"/>
    <property type="match status" value="1"/>
</dbReference>
<feature type="domain" description="ABM" evidence="1">
    <location>
        <begin position="2"/>
        <end position="97"/>
    </location>
</feature>
<evidence type="ECO:0000313" key="3">
    <source>
        <dbReference type="Proteomes" id="UP000320593"/>
    </source>
</evidence>
<dbReference type="Pfam" id="PF03992">
    <property type="entry name" value="ABM"/>
    <property type="match status" value="1"/>
</dbReference>
<dbReference type="InterPro" id="IPR007138">
    <property type="entry name" value="ABM_dom"/>
</dbReference>
<reference evidence="2 3" key="1">
    <citation type="submission" date="2019-07" db="EMBL/GenBank/DDBJ databases">
        <title>Genomic Encyclopedia of Archaeal and Bacterial Type Strains, Phase II (KMG-II): from individual species to whole genera.</title>
        <authorList>
            <person name="Goeker M."/>
        </authorList>
    </citation>
    <scope>NUCLEOTIDE SEQUENCE [LARGE SCALE GENOMIC DNA]</scope>
    <source>
        <strain evidence="2 3">ATCC BAA-252</strain>
    </source>
</reference>
<proteinExistence type="predicted"/>
<organism evidence="2 3">
    <name type="scientific">Roseibium hamelinense</name>
    <dbReference type="NCBI Taxonomy" id="150831"/>
    <lineage>
        <taxon>Bacteria</taxon>
        <taxon>Pseudomonadati</taxon>
        <taxon>Pseudomonadota</taxon>
        <taxon>Alphaproteobacteria</taxon>
        <taxon>Hyphomicrobiales</taxon>
        <taxon>Stappiaceae</taxon>
        <taxon>Roseibium</taxon>
    </lineage>
</organism>
<keyword evidence="2" id="KW-0503">Monooxygenase</keyword>
<keyword evidence="2" id="KW-0560">Oxidoreductase</keyword>
<evidence type="ECO:0000313" key="2">
    <source>
        <dbReference type="EMBL" id="TWI90564.1"/>
    </source>
</evidence>
<dbReference type="PANTHER" id="PTHR34474:SF2">
    <property type="entry name" value="SIGNAL TRANSDUCTION PROTEIN TRAP"/>
    <property type="match status" value="1"/>
</dbReference>
<dbReference type="RefSeq" id="WP_145341826.1">
    <property type="nucleotide sequence ID" value="NZ_SMLY01000048.1"/>
</dbReference>
<protein>
    <submittedName>
        <fullName evidence="2">Heme-degrading monooxygenase HmoA</fullName>
    </submittedName>
</protein>
<dbReference type="EMBL" id="VLLF01000002">
    <property type="protein sequence ID" value="TWI90564.1"/>
    <property type="molecule type" value="Genomic_DNA"/>
</dbReference>
<evidence type="ECO:0000259" key="1">
    <source>
        <dbReference type="PROSITE" id="PS51725"/>
    </source>
</evidence>
<gene>
    <name evidence="2" type="ORF">JM93_01548</name>
</gene>
<dbReference type="PANTHER" id="PTHR34474">
    <property type="entry name" value="SIGNAL TRANSDUCTION PROTEIN TRAP"/>
    <property type="match status" value="1"/>
</dbReference>
<sequence>MYVAMNRFRVKSDQEEAFEEVWRNRDSHLEQVPGFKSFDLLKGAPLDDGTTLYASHTIWESHQHFVDWTKSEHFRQAHKNAGNNKTLYDGPPSFEGFEKVL</sequence>
<name>A0A562TB80_9HYPH</name>
<dbReference type="SUPFAM" id="SSF54909">
    <property type="entry name" value="Dimeric alpha+beta barrel"/>
    <property type="match status" value="1"/>
</dbReference>
<dbReference type="OrthoDB" id="9798115at2"/>
<keyword evidence="3" id="KW-1185">Reference proteome</keyword>
<comment type="caution">
    <text evidence="2">The sequence shown here is derived from an EMBL/GenBank/DDBJ whole genome shotgun (WGS) entry which is preliminary data.</text>
</comment>
<dbReference type="InterPro" id="IPR011008">
    <property type="entry name" value="Dimeric_a/b-barrel"/>
</dbReference>
<dbReference type="Proteomes" id="UP000320593">
    <property type="component" value="Unassembled WGS sequence"/>
</dbReference>
<dbReference type="GO" id="GO:0004497">
    <property type="term" value="F:monooxygenase activity"/>
    <property type="evidence" value="ECO:0007669"/>
    <property type="project" value="UniProtKB-KW"/>
</dbReference>